<dbReference type="Gene3D" id="6.10.250.3150">
    <property type="match status" value="1"/>
</dbReference>
<reference evidence="10 11" key="1">
    <citation type="submission" date="2017-11" db="EMBL/GenBank/DDBJ databases">
        <title>Draft genome sequence of Enterococcus plantarum TRW2 strain isolated from lettuce.</title>
        <authorList>
            <person name="Kim E.B."/>
            <person name="Marco M.L."/>
            <person name="Williams T.R."/>
            <person name="You I.H."/>
        </authorList>
    </citation>
    <scope>NUCLEOTIDE SEQUENCE [LARGE SCALE GENOMIC DNA]</scope>
    <source>
        <strain evidence="10 11">TRW2</strain>
    </source>
</reference>
<dbReference type="RefSeq" id="WP_111248172.1">
    <property type="nucleotide sequence ID" value="NZ_PIEU01000086.1"/>
</dbReference>
<evidence type="ECO:0000313" key="11">
    <source>
        <dbReference type="Proteomes" id="UP000249828"/>
    </source>
</evidence>
<feature type="signal peptide" evidence="8">
    <location>
        <begin position="1"/>
        <end position="27"/>
    </location>
</feature>
<evidence type="ECO:0000256" key="4">
    <source>
        <dbReference type="ARBA" id="ARBA00022801"/>
    </source>
</evidence>
<keyword evidence="3 8" id="KW-0732">Signal</keyword>
<dbReference type="InterPro" id="IPR051202">
    <property type="entry name" value="Peptidase_C40"/>
</dbReference>
<evidence type="ECO:0000256" key="6">
    <source>
        <dbReference type="SAM" id="Coils"/>
    </source>
</evidence>
<dbReference type="Gene3D" id="3.90.1720.10">
    <property type="entry name" value="endopeptidase domain like (from Nostoc punctiforme)"/>
    <property type="match status" value="1"/>
</dbReference>
<feature type="region of interest" description="Disordered" evidence="7">
    <location>
        <begin position="247"/>
        <end position="320"/>
    </location>
</feature>
<evidence type="ECO:0000256" key="1">
    <source>
        <dbReference type="ARBA" id="ARBA00007074"/>
    </source>
</evidence>
<evidence type="ECO:0000256" key="7">
    <source>
        <dbReference type="SAM" id="MobiDB-lite"/>
    </source>
</evidence>
<comment type="similarity">
    <text evidence="1">Belongs to the peptidase C40 family.</text>
</comment>
<keyword evidence="6" id="KW-0175">Coiled coil</keyword>
<dbReference type="InterPro" id="IPR038765">
    <property type="entry name" value="Papain-like_cys_pep_sf"/>
</dbReference>
<dbReference type="PANTHER" id="PTHR47053:SF1">
    <property type="entry name" value="MUREIN DD-ENDOPEPTIDASE MEPH-RELATED"/>
    <property type="match status" value="1"/>
</dbReference>
<proteinExistence type="inferred from homology"/>
<keyword evidence="5" id="KW-0788">Thiol protease</keyword>
<dbReference type="InterPro" id="IPR000064">
    <property type="entry name" value="NLP_P60_dom"/>
</dbReference>
<sequence length="433" mass="45507">MKKSVLPLLMICSLALTSVAAPMISLADEVDSKIQQKDQAISGLKSQEADAQSQVAAVQSQVASINEKAEILLAEQGKLRKTSTNLANEIKQLTKRIEKREVAIQNQARDVQVNGNSTSYMDALLNAKSVSDAITRVTAMSTIVNANNDLVKQQQEDKKAVETKKTENEEKLQELQDNQVELEAQKGDLVKAEADLNVLQTTLAAERATAEDQKAGLVKEKEAALAEQTRIAEQEKVVAANAKKAAKEAAAVKETKPTTTNSSTEESTTGSSTENNNSGVVTPPTNNGGGSGSVTPTPQPEPVVPDPEPEKPDLQPSTGGSAISVAAAQVGKPYVWGAKGPGSFDCSGLVYYAFMNSTGRNVGGYTVAQESAGTRISVGEAQAGDLYFWGSPGASYHVAIATGGGGYIHAGNESTGVEYSNVGSFTPSFAVRM</sequence>
<protein>
    <recommendedName>
        <fullName evidence="9">NlpC/P60 domain-containing protein</fullName>
    </recommendedName>
</protein>
<organism evidence="10 11">
    <name type="scientific">Enterococcus plantarum</name>
    <dbReference type="NCBI Taxonomy" id="1077675"/>
    <lineage>
        <taxon>Bacteria</taxon>
        <taxon>Bacillati</taxon>
        <taxon>Bacillota</taxon>
        <taxon>Bacilli</taxon>
        <taxon>Lactobacillales</taxon>
        <taxon>Enterococcaceae</taxon>
        <taxon>Enterococcus</taxon>
    </lineage>
</organism>
<accession>A0A2W3YWL9</accession>
<feature type="compositionally biased region" description="Low complexity" evidence="7">
    <location>
        <begin position="258"/>
        <end position="282"/>
    </location>
</feature>
<dbReference type="EMBL" id="PIEU01000086">
    <property type="protein sequence ID" value="PZL72318.1"/>
    <property type="molecule type" value="Genomic_DNA"/>
</dbReference>
<keyword evidence="11" id="KW-1185">Reference proteome</keyword>
<feature type="compositionally biased region" description="Basic and acidic residues" evidence="7">
    <location>
        <begin position="247"/>
        <end position="256"/>
    </location>
</feature>
<dbReference type="GO" id="GO:0008234">
    <property type="term" value="F:cysteine-type peptidase activity"/>
    <property type="evidence" value="ECO:0007669"/>
    <property type="project" value="UniProtKB-KW"/>
</dbReference>
<dbReference type="InterPro" id="IPR057309">
    <property type="entry name" value="PcsB_CC"/>
</dbReference>
<evidence type="ECO:0000256" key="2">
    <source>
        <dbReference type="ARBA" id="ARBA00022670"/>
    </source>
</evidence>
<comment type="caution">
    <text evidence="10">The sequence shown here is derived from an EMBL/GenBank/DDBJ whole genome shotgun (WGS) entry which is preliminary data.</text>
</comment>
<dbReference type="PROSITE" id="PS51935">
    <property type="entry name" value="NLPC_P60"/>
    <property type="match status" value="1"/>
</dbReference>
<dbReference type="AlphaFoldDB" id="A0A2W3YWL9"/>
<dbReference type="SUPFAM" id="SSF54001">
    <property type="entry name" value="Cysteine proteinases"/>
    <property type="match status" value="1"/>
</dbReference>
<dbReference type="Proteomes" id="UP000249828">
    <property type="component" value="Unassembled WGS sequence"/>
</dbReference>
<evidence type="ECO:0000313" key="10">
    <source>
        <dbReference type="EMBL" id="PZL72318.1"/>
    </source>
</evidence>
<gene>
    <name evidence="10" type="ORF">CI088_10610</name>
</gene>
<keyword evidence="4" id="KW-0378">Hydrolase</keyword>
<feature type="chain" id="PRO_5015957890" description="NlpC/P60 domain-containing protein" evidence="8">
    <location>
        <begin position="28"/>
        <end position="433"/>
    </location>
</feature>
<evidence type="ECO:0000256" key="5">
    <source>
        <dbReference type="ARBA" id="ARBA00022807"/>
    </source>
</evidence>
<evidence type="ECO:0000256" key="3">
    <source>
        <dbReference type="ARBA" id="ARBA00022729"/>
    </source>
</evidence>
<dbReference type="Pfam" id="PF24568">
    <property type="entry name" value="CC_PcsB"/>
    <property type="match status" value="1"/>
</dbReference>
<keyword evidence="2" id="KW-0645">Protease</keyword>
<feature type="domain" description="NlpC/P60" evidence="9">
    <location>
        <begin position="316"/>
        <end position="433"/>
    </location>
</feature>
<dbReference type="Pfam" id="PF00877">
    <property type="entry name" value="NLPC_P60"/>
    <property type="match status" value="1"/>
</dbReference>
<dbReference type="PANTHER" id="PTHR47053">
    <property type="entry name" value="MUREIN DD-ENDOPEPTIDASE MEPH-RELATED"/>
    <property type="match status" value="1"/>
</dbReference>
<evidence type="ECO:0000259" key="9">
    <source>
        <dbReference type="PROSITE" id="PS51935"/>
    </source>
</evidence>
<feature type="compositionally biased region" description="Pro residues" evidence="7">
    <location>
        <begin position="297"/>
        <end position="306"/>
    </location>
</feature>
<feature type="coiled-coil region" evidence="6">
    <location>
        <begin position="151"/>
        <end position="227"/>
    </location>
</feature>
<dbReference type="STRING" id="1077675.BCR22_02340"/>
<dbReference type="GO" id="GO:0006508">
    <property type="term" value="P:proteolysis"/>
    <property type="evidence" value="ECO:0007669"/>
    <property type="project" value="UniProtKB-KW"/>
</dbReference>
<evidence type="ECO:0000256" key="8">
    <source>
        <dbReference type="SAM" id="SignalP"/>
    </source>
</evidence>
<name>A0A2W3YWL9_9ENTE</name>